<keyword evidence="8" id="KW-1185">Reference proteome</keyword>
<dbReference type="InterPro" id="IPR007202">
    <property type="entry name" value="4Fe-4S_dom"/>
</dbReference>
<dbReference type="GO" id="GO:0046872">
    <property type="term" value="F:metal ion binding"/>
    <property type="evidence" value="ECO:0007669"/>
    <property type="project" value="UniProtKB-KW"/>
</dbReference>
<name>A0A0E3P6C2_9EURY</name>
<organism evidence="7 8">
    <name type="scientific">Methanosarcina siciliae T4/M</name>
    <dbReference type="NCBI Taxonomy" id="1434120"/>
    <lineage>
        <taxon>Archaea</taxon>
        <taxon>Methanobacteriati</taxon>
        <taxon>Methanobacteriota</taxon>
        <taxon>Stenosarchaea group</taxon>
        <taxon>Methanomicrobia</taxon>
        <taxon>Methanosarcinales</taxon>
        <taxon>Methanosarcinaceae</taxon>
        <taxon>Methanosarcina</taxon>
    </lineage>
</organism>
<dbReference type="PROSITE" id="PS51656">
    <property type="entry name" value="4FE4S"/>
    <property type="match status" value="1"/>
</dbReference>
<protein>
    <submittedName>
        <fullName evidence="7">Tungsten-containing formylmethanofuran dehydrogenase 2 subunit G</fullName>
    </submittedName>
</protein>
<proteinExistence type="predicted"/>
<dbReference type="GO" id="GO:0016491">
    <property type="term" value="F:oxidoreductase activity"/>
    <property type="evidence" value="ECO:0007669"/>
    <property type="project" value="UniProtKB-ARBA"/>
</dbReference>
<dbReference type="EMBL" id="CP009506">
    <property type="protein sequence ID" value="AKB29285.1"/>
    <property type="molecule type" value="Genomic_DNA"/>
</dbReference>
<evidence type="ECO:0000256" key="3">
    <source>
        <dbReference type="ARBA" id="ARBA00023004"/>
    </source>
</evidence>
<keyword evidence="4" id="KW-0411">Iron-sulfur</keyword>
<dbReference type="GeneID" id="24861452"/>
<dbReference type="PATRIC" id="fig|1434120.4.peg.3371"/>
<dbReference type="InterPro" id="IPR017896">
    <property type="entry name" value="4Fe4S_Fe-S-bd"/>
</dbReference>
<dbReference type="InterPro" id="IPR017900">
    <property type="entry name" value="4Fe4S_Fe_S_CS"/>
</dbReference>
<dbReference type="InterPro" id="IPR051069">
    <property type="entry name" value="ACDS_complex_subunit"/>
</dbReference>
<dbReference type="OrthoDB" id="230142at2157"/>
<dbReference type="GO" id="GO:0051539">
    <property type="term" value="F:4 iron, 4 sulfur cluster binding"/>
    <property type="evidence" value="ECO:0007669"/>
    <property type="project" value="UniProtKB-KW"/>
</dbReference>
<evidence type="ECO:0000256" key="2">
    <source>
        <dbReference type="ARBA" id="ARBA00022723"/>
    </source>
</evidence>
<keyword evidence="3" id="KW-0408">Iron</keyword>
<dbReference type="SUPFAM" id="SSF54862">
    <property type="entry name" value="4Fe-4S ferredoxins"/>
    <property type="match status" value="1"/>
</dbReference>
<dbReference type="Proteomes" id="UP000033111">
    <property type="component" value="Chromosome"/>
</dbReference>
<dbReference type="PROSITE" id="PS51379">
    <property type="entry name" value="4FE4S_FER_2"/>
    <property type="match status" value="1"/>
</dbReference>
<dbReference type="AlphaFoldDB" id="A0A0E3P6C2"/>
<dbReference type="Pfam" id="PF04060">
    <property type="entry name" value="FeS"/>
    <property type="match status" value="1"/>
</dbReference>
<feature type="domain" description="4Fe-4S ferredoxin-type" evidence="5">
    <location>
        <begin position="70"/>
        <end position="99"/>
    </location>
</feature>
<evidence type="ECO:0000313" key="7">
    <source>
        <dbReference type="EMBL" id="AKB29285.1"/>
    </source>
</evidence>
<dbReference type="PANTHER" id="PTHR36214:SF3">
    <property type="entry name" value="ACETYL-COA DECARBONYLASE_SYNTHASE COMPLEX SUBUNIT GAMMA"/>
    <property type="match status" value="1"/>
</dbReference>
<evidence type="ECO:0000256" key="1">
    <source>
        <dbReference type="ARBA" id="ARBA00022485"/>
    </source>
</evidence>
<evidence type="ECO:0000256" key="4">
    <source>
        <dbReference type="ARBA" id="ARBA00023014"/>
    </source>
</evidence>
<evidence type="ECO:0000313" key="8">
    <source>
        <dbReference type="Proteomes" id="UP000033111"/>
    </source>
</evidence>
<keyword evidence="1" id="KW-0004">4Fe-4S</keyword>
<feature type="domain" description="4Fe-4S" evidence="6">
    <location>
        <begin position="1"/>
        <end position="59"/>
    </location>
</feature>
<reference evidence="7 8" key="1">
    <citation type="submission" date="2014-07" db="EMBL/GenBank/DDBJ databases">
        <title>Methanogenic archaea and the global carbon cycle.</title>
        <authorList>
            <person name="Henriksen J.R."/>
            <person name="Luke J."/>
            <person name="Reinhart S."/>
            <person name="Benedict M.N."/>
            <person name="Youngblut N.D."/>
            <person name="Metcalf M.E."/>
            <person name="Whitaker R.J."/>
            <person name="Metcalf W.W."/>
        </authorList>
    </citation>
    <scope>NUCLEOTIDE SEQUENCE [LARGE SCALE GENOMIC DNA]</scope>
    <source>
        <strain evidence="7 8">T4/M</strain>
    </source>
</reference>
<dbReference type="PROSITE" id="PS00198">
    <property type="entry name" value="4FE4S_FER_1"/>
    <property type="match status" value="1"/>
</dbReference>
<dbReference type="Pfam" id="PF00037">
    <property type="entry name" value="Fer4"/>
    <property type="match status" value="1"/>
</dbReference>
<evidence type="ECO:0000259" key="5">
    <source>
        <dbReference type="PROSITE" id="PS51379"/>
    </source>
</evidence>
<dbReference type="HOGENOM" id="CLU_1718204_0_0_2"/>
<keyword evidence="2" id="KW-0479">Metal-binding</keyword>
<dbReference type="RefSeq" id="WP_048173048.1">
    <property type="nucleotide sequence ID" value="NZ_CP009506.1"/>
</dbReference>
<gene>
    <name evidence="7" type="ORF">MSSIT_2566</name>
</gene>
<dbReference type="KEGG" id="msw:MSSIT_2566"/>
<dbReference type="PANTHER" id="PTHR36214">
    <property type="match status" value="1"/>
</dbReference>
<dbReference type="Gene3D" id="3.30.70.20">
    <property type="match status" value="1"/>
</dbReference>
<accession>A0A0E3P6C2</accession>
<dbReference type="Gene3D" id="1.10.15.40">
    <property type="entry name" value="Electron transport complex subunit B, putative Fe-S cluster"/>
    <property type="match status" value="1"/>
</dbReference>
<evidence type="ECO:0000259" key="6">
    <source>
        <dbReference type="PROSITE" id="PS51656"/>
    </source>
</evidence>
<sequence length="154" mass="16610">MTNAMELYQMLPKTNCKKCGKTSCMAFAVALMAHELTPEDCPPLKEETKYKENYEKISGLFKPSEGATETGLIVHEDLCFGCGNCVVACPPNVANDPYGVGSGNAPTNPNKLVLTVEDGVVKAQNLGECRRFGKNKILCNGCIVTCPVEAIEFV</sequence>